<dbReference type="EMBL" id="CASHSV030000109">
    <property type="protein sequence ID" value="CAJ2648509.1"/>
    <property type="molecule type" value="Genomic_DNA"/>
</dbReference>
<accession>A0ACB0JXF3</accession>
<organism evidence="1 2">
    <name type="scientific">Trifolium pratense</name>
    <name type="common">Red clover</name>
    <dbReference type="NCBI Taxonomy" id="57577"/>
    <lineage>
        <taxon>Eukaryota</taxon>
        <taxon>Viridiplantae</taxon>
        <taxon>Streptophyta</taxon>
        <taxon>Embryophyta</taxon>
        <taxon>Tracheophyta</taxon>
        <taxon>Spermatophyta</taxon>
        <taxon>Magnoliopsida</taxon>
        <taxon>eudicotyledons</taxon>
        <taxon>Gunneridae</taxon>
        <taxon>Pentapetalae</taxon>
        <taxon>rosids</taxon>
        <taxon>fabids</taxon>
        <taxon>Fabales</taxon>
        <taxon>Fabaceae</taxon>
        <taxon>Papilionoideae</taxon>
        <taxon>50 kb inversion clade</taxon>
        <taxon>NPAAA clade</taxon>
        <taxon>Hologalegina</taxon>
        <taxon>IRL clade</taxon>
        <taxon>Trifolieae</taxon>
        <taxon>Trifolium</taxon>
    </lineage>
</organism>
<evidence type="ECO:0000313" key="2">
    <source>
        <dbReference type="Proteomes" id="UP001177021"/>
    </source>
</evidence>
<comment type="caution">
    <text evidence="1">The sequence shown here is derived from an EMBL/GenBank/DDBJ whole genome shotgun (WGS) entry which is preliminary data.</text>
</comment>
<sequence>MAKTLTFAYAVILFLFLFFVARNIDALIPCKNDSDCPDSTYTRTFRCVNKVCRWTRKFRAIG</sequence>
<reference evidence="1" key="1">
    <citation type="submission" date="2023-10" db="EMBL/GenBank/DDBJ databases">
        <authorList>
            <person name="Rodriguez Cubillos JULIANA M."/>
            <person name="De Vega J."/>
        </authorList>
    </citation>
    <scope>NUCLEOTIDE SEQUENCE</scope>
</reference>
<dbReference type="Proteomes" id="UP001177021">
    <property type="component" value="Unassembled WGS sequence"/>
</dbReference>
<evidence type="ECO:0000313" key="1">
    <source>
        <dbReference type="EMBL" id="CAJ2648509.1"/>
    </source>
</evidence>
<protein>
    <submittedName>
        <fullName evidence="1">Uncharacterized protein</fullName>
    </submittedName>
</protein>
<gene>
    <name evidence="1" type="ORF">MILVUS5_LOCUS16841</name>
</gene>
<name>A0ACB0JXF3_TRIPR</name>
<keyword evidence="2" id="KW-1185">Reference proteome</keyword>
<proteinExistence type="predicted"/>